<proteinExistence type="predicted"/>
<feature type="coiled-coil region" evidence="1">
    <location>
        <begin position="424"/>
        <end position="451"/>
    </location>
</feature>
<accession>A0A2T7PFR0</accession>
<evidence type="ECO:0000313" key="4">
    <source>
        <dbReference type="Proteomes" id="UP000245119"/>
    </source>
</evidence>
<keyword evidence="4" id="KW-1185">Reference proteome</keyword>
<feature type="region of interest" description="Disordered" evidence="2">
    <location>
        <begin position="380"/>
        <end position="418"/>
    </location>
</feature>
<organism evidence="3 4">
    <name type="scientific">Pomacea canaliculata</name>
    <name type="common">Golden apple snail</name>
    <dbReference type="NCBI Taxonomy" id="400727"/>
    <lineage>
        <taxon>Eukaryota</taxon>
        <taxon>Metazoa</taxon>
        <taxon>Spiralia</taxon>
        <taxon>Lophotrochozoa</taxon>
        <taxon>Mollusca</taxon>
        <taxon>Gastropoda</taxon>
        <taxon>Caenogastropoda</taxon>
        <taxon>Architaenioglossa</taxon>
        <taxon>Ampullarioidea</taxon>
        <taxon>Ampullariidae</taxon>
        <taxon>Pomacea</taxon>
    </lineage>
</organism>
<sequence>MQEKENHTTDDDEIMADSLNDPPDDAFLVEGDIEGEKMKVTDTDLDDKCIEYELIEAQNCSADKGDQEEPALKKSIGLGVEDTDEIDTEISDRKSQQVELQEEQKADVTHWVVLVAPITLQDLAQHHTEKIAKLCGELGFKLVRTPSLTIRKENKDFKKLPAALSLLTSGILHLRVRCNYLVQVMKMLLQMDLHAERLTVSIRQSFSSDKSELDVLNDSDDESNDSSKNVRSKATFFLQDTKKVQRMVSTSAYPDNKDDLKHRCLYLKEVPDTLHTVLLNAVFPMALSVDRIKVNPGSDYSSVIMEMASSEQTNSILHIYQGLTFGHSKLVDMATYTRTLQSVQKSIAKEIAATELQKSFSGRSGKHKVEGEPQNQLARQAAQFSGSSRQQQKAVRGLKIRRRPRHRPFQRKSNPSPLEAFGAMQQQAVKLAEMERKVAFLQQQAQNEIESKDERDLQFVFRRRLNSCSQDDIVPNSTGIDVDSGYNSYTRSLVSGRHTKVVKCGQLKRRRDRKASKLFVVIVNFFPQVHVWSSQNTRVEFDRSIGPARSLPTPNIWLVARLHKDLVSMGSYPASDTMAGFRLLSLSVYKHNDRIRRYATHPRQVQLGCDLRSPAALMPRDPSPNSGSSLLAWRYEVCVVRRKQAAAYNTCTEWDVQQLL</sequence>
<evidence type="ECO:0000256" key="2">
    <source>
        <dbReference type="SAM" id="MobiDB-lite"/>
    </source>
</evidence>
<protein>
    <submittedName>
        <fullName evidence="3">Uncharacterized protein</fullName>
    </submittedName>
</protein>
<evidence type="ECO:0000313" key="3">
    <source>
        <dbReference type="EMBL" id="PVD32263.1"/>
    </source>
</evidence>
<dbReference type="Proteomes" id="UP000245119">
    <property type="component" value="Linkage Group LG4"/>
</dbReference>
<dbReference type="AlphaFoldDB" id="A0A2T7PFR0"/>
<feature type="compositionally biased region" description="Polar residues" evidence="2">
    <location>
        <begin position="380"/>
        <end position="393"/>
    </location>
</feature>
<dbReference type="EMBL" id="PZQS01000004">
    <property type="protein sequence ID" value="PVD32263.1"/>
    <property type="molecule type" value="Genomic_DNA"/>
</dbReference>
<comment type="caution">
    <text evidence="3">The sequence shown here is derived from an EMBL/GenBank/DDBJ whole genome shotgun (WGS) entry which is preliminary data.</text>
</comment>
<feature type="region of interest" description="Disordered" evidence="2">
    <location>
        <begin position="1"/>
        <end position="25"/>
    </location>
</feature>
<gene>
    <name evidence="3" type="ORF">C0Q70_07696</name>
</gene>
<name>A0A2T7PFR0_POMCA</name>
<evidence type="ECO:0000256" key="1">
    <source>
        <dbReference type="SAM" id="Coils"/>
    </source>
</evidence>
<keyword evidence="1" id="KW-0175">Coiled coil</keyword>
<feature type="compositionally biased region" description="Basic residues" evidence="2">
    <location>
        <begin position="396"/>
        <end position="410"/>
    </location>
</feature>
<reference evidence="3 4" key="1">
    <citation type="submission" date="2018-04" db="EMBL/GenBank/DDBJ databases">
        <title>The genome of golden apple snail Pomacea canaliculata provides insight into stress tolerance and invasive adaptation.</title>
        <authorList>
            <person name="Liu C."/>
            <person name="Liu B."/>
            <person name="Ren Y."/>
            <person name="Zhang Y."/>
            <person name="Wang H."/>
            <person name="Li S."/>
            <person name="Jiang F."/>
            <person name="Yin L."/>
            <person name="Zhang G."/>
            <person name="Qian W."/>
            <person name="Fan W."/>
        </authorList>
    </citation>
    <scope>NUCLEOTIDE SEQUENCE [LARGE SCALE GENOMIC DNA]</scope>
    <source>
        <strain evidence="3">SZHN2017</strain>
        <tissue evidence="3">Muscle</tissue>
    </source>
</reference>